<organism evidence="1 2">
    <name type="scientific">Crateriforma conspicua</name>
    <dbReference type="NCBI Taxonomy" id="2527996"/>
    <lineage>
        <taxon>Bacteria</taxon>
        <taxon>Pseudomonadati</taxon>
        <taxon>Planctomycetota</taxon>
        <taxon>Planctomycetia</taxon>
        <taxon>Planctomycetales</taxon>
        <taxon>Planctomycetaceae</taxon>
        <taxon>Crateriforma</taxon>
    </lineage>
</organism>
<name>A0A5C6FZ61_9PLAN</name>
<evidence type="ECO:0000313" key="2">
    <source>
        <dbReference type="Proteomes" id="UP000316476"/>
    </source>
</evidence>
<dbReference type="EMBL" id="SJPZ01000001">
    <property type="protein sequence ID" value="TWU66600.1"/>
    <property type="molecule type" value="Genomic_DNA"/>
</dbReference>
<dbReference type="Proteomes" id="UP000316476">
    <property type="component" value="Unassembled WGS sequence"/>
</dbReference>
<evidence type="ECO:0000313" key="1">
    <source>
        <dbReference type="EMBL" id="TWU66600.1"/>
    </source>
</evidence>
<comment type="caution">
    <text evidence="1">The sequence shown here is derived from an EMBL/GenBank/DDBJ whole genome shotgun (WGS) entry which is preliminary data.</text>
</comment>
<accession>A0A5C6FZ61</accession>
<gene>
    <name evidence="1" type="ORF">V7x_21690</name>
</gene>
<dbReference type="AlphaFoldDB" id="A0A5C6FZ61"/>
<sequence length="39" mass="4497">MLEIVYQLVTQSVSEGPKLFIHQEPLADASGYRFRWPSC</sequence>
<reference evidence="1 2" key="1">
    <citation type="submission" date="2019-02" db="EMBL/GenBank/DDBJ databases">
        <title>Deep-cultivation of Planctomycetes and their phenomic and genomic characterization uncovers novel biology.</title>
        <authorList>
            <person name="Wiegand S."/>
            <person name="Jogler M."/>
            <person name="Boedeker C."/>
            <person name="Pinto D."/>
            <person name="Vollmers J."/>
            <person name="Rivas-Marin E."/>
            <person name="Kohn T."/>
            <person name="Peeters S.H."/>
            <person name="Heuer A."/>
            <person name="Rast P."/>
            <person name="Oberbeckmann S."/>
            <person name="Bunk B."/>
            <person name="Jeske O."/>
            <person name="Meyerdierks A."/>
            <person name="Storesund J.E."/>
            <person name="Kallscheuer N."/>
            <person name="Luecker S."/>
            <person name="Lage O.M."/>
            <person name="Pohl T."/>
            <person name="Merkel B.J."/>
            <person name="Hornburger P."/>
            <person name="Mueller R.-W."/>
            <person name="Bruemmer F."/>
            <person name="Labrenz M."/>
            <person name="Spormann A.M."/>
            <person name="Op Den Camp H."/>
            <person name="Overmann J."/>
            <person name="Amann R."/>
            <person name="Jetten M.S.M."/>
            <person name="Mascher T."/>
            <person name="Medema M.H."/>
            <person name="Devos D.P."/>
            <person name="Kaster A.-K."/>
            <person name="Ovreas L."/>
            <person name="Rohde M."/>
            <person name="Galperin M.Y."/>
            <person name="Jogler C."/>
        </authorList>
    </citation>
    <scope>NUCLEOTIDE SEQUENCE [LARGE SCALE GENOMIC DNA]</scope>
    <source>
        <strain evidence="1 2">V7</strain>
    </source>
</reference>
<protein>
    <submittedName>
        <fullName evidence="1">Uncharacterized protein</fullName>
    </submittedName>
</protein>
<proteinExistence type="predicted"/>